<dbReference type="PROSITE" id="PS00041">
    <property type="entry name" value="HTH_ARAC_FAMILY_1"/>
    <property type="match status" value="1"/>
</dbReference>
<dbReference type="RefSeq" id="WP_204024744.1">
    <property type="nucleotide sequence ID" value="NZ_BOOW01000014.1"/>
</dbReference>
<evidence type="ECO:0000256" key="3">
    <source>
        <dbReference type="ARBA" id="ARBA00023163"/>
    </source>
</evidence>
<evidence type="ECO:0000256" key="2">
    <source>
        <dbReference type="ARBA" id="ARBA00023125"/>
    </source>
</evidence>
<dbReference type="InterPro" id="IPR050204">
    <property type="entry name" value="AraC_XylS_family_regulators"/>
</dbReference>
<reference evidence="5" key="1">
    <citation type="submission" date="2021-01" db="EMBL/GenBank/DDBJ databases">
        <title>Whole genome shotgun sequence of Sinosporangium siamense NBRC 109515.</title>
        <authorList>
            <person name="Komaki H."/>
            <person name="Tamura T."/>
        </authorList>
    </citation>
    <scope>NUCLEOTIDE SEQUENCE</scope>
    <source>
        <strain evidence="5">NBRC 109515</strain>
    </source>
</reference>
<dbReference type="InterPro" id="IPR035418">
    <property type="entry name" value="AraC-bd_2"/>
</dbReference>
<dbReference type="PANTHER" id="PTHR46796">
    <property type="entry name" value="HTH-TYPE TRANSCRIPTIONAL ACTIVATOR RHAS-RELATED"/>
    <property type="match status" value="1"/>
</dbReference>
<dbReference type="SUPFAM" id="SSF46689">
    <property type="entry name" value="Homeodomain-like"/>
    <property type="match status" value="1"/>
</dbReference>
<dbReference type="SMART" id="SM00342">
    <property type="entry name" value="HTH_ARAC"/>
    <property type="match status" value="1"/>
</dbReference>
<evidence type="ECO:0000259" key="4">
    <source>
        <dbReference type="PROSITE" id="PS01124"/>
    </source>
</evidence>
<evidence type="ECO:0000256" key="1">
    <source>
        <dbReference type="ARBA" id="ARBA00023015"/>
    </source>
</evidence>
<dbReference type="InterPro" id="IPR018060">
    <property type="entry name" value="HTH_AraC"/>
</dbReference>
<keyword evidence="1" id="KW-0805">Transcription regulation</keyword>
<proteinExistence type="predicted"/>
<keyword evidence="2" id="KW-0238">DNA-binding</keyword>
<dbReference type="EMBL" id="BOOW01000014">
    <property type="protein sequence ID" value="GII92162.1"/>
    <property type="molecule type" value="Genomic_DNA"/>
</dbReference>
<dbReference type="InterPro" id="IPR009057">
    <property type="entry name" value="Homeodomain-like_sf"/>
</dbReference>
<keyword evidence="3" id="KW-0804">Transcription</keyword>
<dbReference type="Proteomes" id="UP000606172">
    <property type="component" value="Unassembled WGS sequence"/>
</dbReference>
<dbReference type="Pfam" id="PF12833">
    <property type="entry name" value="HTH_18"/>
    <property type="match status" value="1"/>
</dbReference>
<dbReference type="InterPro" id="IPR018062">
    <property type="entry name" value="HTH_AraC-typ_CS"/>
</dbReference>
<dbReference type="Pfam" id="PF14525">
    <property type="entry name" value="AraC_binding_2"/>
    <property type="match status" value="1"/>
</dbReference>
<accession>A0A919V7J7</accession>
<feature type="domain" description="HTH araC/xylS-type" evidence="4">
    <location>
        <begin position="219"/>
        <end position="320"/>
    </location>
</feature>
<dbReference type="GO" id="GO:0043565">
    <property type="term" value="F:sequence-specific DNA binding"/>
    <property type="evidence" value="ECO:0007669"/>
    <property type="project" value="InterPro"/>
</dbReference>
<evidence type="ECO:0000313" key="6">
    <source>
        <dbReference type="Proteomes" id="UP000606172"/>
    </source>
</evidence>
<keyword evidence="6" id="KW-1185">Reference proteome</keyword>
<comment type="caution">
    <text evidence="5">The sequence shown here is derived from an EMBL/GenBank/DDBJ whole genome shotgun (WGS) entry which is preliminary data.</text>
</comment>
<sequence length="333" mass="37292">MLAVSVFTTADCLPADRFDCWQELISETHSPVHLHLDDRGDFRASARVLALGTVSLWPTTCDSMSMHRTPRLIRRSDPEHLHLSVPLTIPVHVRHGDESGTYRPGDICVFDSSRPYDLRLDKDAGSYTELGMEIPKAHLPLPWDKVKDVIPRALPAREGYGALLAHFLKQTVKDAAHYGPADAPRLELIAVDLVSALLTHAVDAESALAPESRTRTLTARIDDFIERHLGDHALTPAAIAAHHHISVRYLQRLFQQQDRTVMGWVRRRRLELAREDLTRYPARALSVRAAALRRGFTSHSDFSRAFRAAYGMSPSEYRLLARRDGHAGPCAGM</sequence>
<dbReference type="PANTHER" id="PTHR46796:SF6">
    <property type="entry name" value="ARAC SUBFAMILY"/>
    <property type="match status" value="1"/>
</dbReference>
<protein>
    <submittedName>
        <fullName evidence="5">AraC family transcriptional regulator</fullName>
    </submittedName>
</protein>
<evidence type="ECO:0000313" key="5">
    <source>
        <dbReference type="EMBL" id="GII92162.1"/>
    </source>
</evidence>
<organism evidence="5 6">
    <name type="scientific">Sinosporangium siamense</name>
    <dbReference type="NCBI Taxonomy" id="1367973"/>
    <lineage>
        <taxon>Bacteria</taxon>
        <taxon>Bacillati</taxon>
        <taxon>Actinomycetota</taxon>
        <taxon>Actinomycetes</taxon>
        <taxon>Streptosporangiales</taxon>
        <taxon>Streptosporangiaceae</taxon>
        <taxon>Sinosporangium</taxon>
    </lineage>
</organism>
<dbReference type="AlphaFoldDB" id="A0A919V7J7"/>
<dbReference type="GO" id="GO:0003700">
    <property type="term" value="F:DNA-binding transcription factor activity"/>
    <property type="evidence" value="ECO:0007669"/>
    <property type="project" value="InterPro"/>
</dbReference>
<name>A0A919V7J7_9ACTN</name>
<dbReference type="PRINTS" id="PR00032">
    <property type="entry name" value="HTHARAC"/>
</dbReference>
<dbReference type="PROSITE" id="PS01124">
    <property type="entry name" value="HTH_ARAC_FAMILY_2"/>
    <property type="match status" value="1"/>
</dbReference>
<dbReference type="Gene3D" id="1.10.10.60">
    <property type="entry name" value="Homeodomain-like"/>
    <property type="match status" value="1"/>
</dbReference>
<gene>
    <name evidence="5" type="ORF">Ssi02_23930</name>
</gene>
<dbReference type="InterPro" id="IPR020449">
    <property type="entry name" value="Tscrpt_reg_AraC-type_HTH"/>
</dbReference>